<evidence type="ECO:0000313" key="2">
    <source>
        <dbReference type="EMBL" id="KAK5977238.1"/>
    </source>
</evidence>
<dbReference type="Proteomes" id="UP001331761">
    <property type="component" value="Unassembled WGS sequence"/>
</dbReference>
<feature type="domain" description="DOMON" evidence="1">
    <location>
        <begin position="22"/>
        <end position="139"/>
    </location>
</feature>
<protein>
    <recommendedName>
        <fullName evidence="1">DOMON domain-containing protein</fullName>
    </recommendedName>
</protein>
<comment type="caution">
    <text evidence="2">The sequence shown here is derived from an EMBL/GenBank/DDBJ whole genome shotgun (WGS) entry which is preliminary data.</text>
</comment>
<dbReference type="PANTHER" id="PTHR36516">
    <property type="entry name" value="PROTEIN CBG04168-RELATED"/>
    <property type="match status" value="1"/>
</dbReference>
<evidence type="ECO:0000259" key="1">
    <source>
        <dbReference type="PROSITE" id="PS50836"/>
    </source>
</evidence>
<reference evidence="2 3" key="1">
    <citation type="submission" date="2019-10" db="EMBL/GenBank/DDBJ databases">
        <title>Assembly and Annotation for the nematode Trichostrongylus colubriformis.</title>
        <authorList>
            <person name="Martin J."/>
        </authorList>
    </citation>
    <scope>NUCLEOTIDE SEQUENCE [LARGE SCALE GENOMIC DNA]</scope>
    <source>
        <strain evidence="2">G859</strain>
        <tissue evidence="2">Whole worm</tissue>
    </source>
</reference>
<dbReference type="PROSITE" id="PS50836">
    <property type="entry name" value="DOMON"/>
    <property type="match status" value="1"/>
</dbReference>
<feature type="non-terminal residue" evidence="2">
    <location>
        <position position="1"/>
    </location>
</feature>
<organism evidence="2 3">
    <name type="scientific">Trichostrongylus colubriformis</name>
    <name type="common">Black scour worm</name>
    <dbReference type="NCBI Taxonomy" id="6319"/>
    <lineage>
        <taxon>Eukaryota</taxon>
        <taxon>Metazoa</taxon>
        <taxon>Ecdysozoa</taxon>
        <taxon>Nematoda</taxon>
        <taxon>Chromadorea</taxon>
        <taxon>Rhabditida</taxon>
        <taxon>Rhabditina</taxon>
        <taxon>Rhabditomorpha</taxon>
        <taxon>Strongyloidea</taxon>
        <taxon>Trichostrongylidae</taxon>
        <taxon>Trichostrongylus</taxon>
    </lineage>
</organism>
<dbReference type="AlphaFoldDB" id="A0AAN8ING2"/>
<dbReference type="EMBL" id="WIXE01010878">
    <property type="protein sequence ID" value="KAK5977238.1"/>
    <property type="molecule type" value="Genomic_DNA"/>
</dbReference>
<accession>A0AAN8ING2</accession>
<gene>
    <name evidence="2" type="ORF">GCK32_014519</name>
</gene>
<evidence type="ECO:0000313" key="3">
    <source>
        <dbReference type="Proteomes" id="UP001331761"/>
    </source>
</evidence>
<proteinExistence type="predicted"/>
<keyword evidence="3" id="KW-1185">Reference proteome</keyword>
<dbReference type="InterPro" id="IPR005018">
    <property type="entry name" value="DOMON_domain"/>
</dbReference>
<sequence length="197" mass="21820">FHETFSGLVKRADASICAHTQGENTVTWKAVGDTVEFLIQQDVKEGKWWSAIGIGRGMQDLKVAIAFMENGETKSIGGFQTQGYGVPKPDDDVKPQLINEGSKIANGKSIVRFSIPQGVFERYTDDSGCVTLQVAVLAGEWTEDYVVRKHNQTPEAVLVCGIEHCQDENVVSHEETEQITQESVTKSQFPIDYFTSF</sequence>
<name>A0AAN8ING2_TRICO</name>
<dbReference type="Pfam" id="PF03351">
    <property type="entry name" value="DOMON"/>
    <property type="match status" value="1"/>
</dbReference>